<feature type="domain" description="Methyl-accepting transducer" evidence="7">
    <location>
        <begin position="349"/>
        <end position="578"/>
    </location>
</feature>
<dbReference type="SUPFAM" id="SSF58104">
    <property type="entry name" value="Methyl-accepting chemotaxis protein (MCP) signaling domain"/>
    <property type="match status" value="1"/>
</dbReference>
<organism evidence="9 10">
    <name type="scientific">Rhizobium tropici</name>
    <dbReference type="NCBI Taxonomy" id="398"/>
    <lineage>
        <taxon>Bacteria</taxon>
        <taxon>Pseudomonadati</taxon>
        <taxon>Pseudomonadota</taxon>
        <taxon>Alphaproteobacteria</taxon>
        <taxon>Hyphomicrobiales</taxon>
        <taxon>Rhizobiaceae</taxon>
        <taxon>Rhizobium/Agrobacterium group</taxon>
        <taxon>Rhizobium</taxon>
    </lineage>
</organism>
<evidence type="ECO:0000256" key="2">
    <source>
        <dbReference type="ARBA" id="ARBA00022500"/>
    </source>
</evidence>
<dbReference type="GO" id="GO:0016020">
    <property type="term" value="C:membrane"/>
    <property type="evidence" value="ECO:0007669"/>
    <property type="project" value="UniProtKB-SubCell"/>
</dbReference>
<dbReference type="Pfam" id="PF05227">
    <property type="entry name" value="CHASE3"/>
    <property type="match status" value="1"/>
</dbReference>
<feature type="coiled-coil region" evidence="5">
    <location>
        <begin position="329"/>
        <end position="388"/>
    </location>
</feature>
<evidence type="ECO:0000256" key="5">
    <source>
        <dbReference type="SAM" id="Coils"/>
    </source>
</evidence>
<dbReference type="Gene3D" id="1.10.287.950">
    <property type="entry name" value="Methyl-accepting chemotaxis protein"/>
    <property type="match status" value="1"/>
</dbReference>
<dbReference type="OrthoDB" id="8482111at2"/>
<feature type="domain" description="HAMP" evidence="8">
    <location>
        <begin position="211"/>
        <end position="264"/>
    </location>
</feature>
<dbReference type="InterPro" id="IPR004089">
    <property type="entry name" value="MCPsignal_dom"/>
</dbReference>
<comment type="subcellular location">
    <subcellularLocation>
        <location evidence="1">Membrane</location>
    </subcellularLocation>
</comment>
<evidence type="ECO:0000259" key="8">
    <source>
        <dbReference type="PROSITE" id="PS50885"/>
    </source>
</evidence>
<gene>
    <name evidence="9" type="ORF">DQ393_07625</name>
</gene>
<dbReference type="Gene3D" id="6.10.340.10">
    <property type="match status" value="1"/>
</dbReference>
<dbReference type="Pfam" id="PF00015">
    <property type="entry name" value="MCPsignal"/>
    <property type="match status" value="1"/>
</dbReference>
<dbReference type="InterPro" id="IPR004090">
    <property type="entry name" value="Chemotax_Me-accpt_rcpt"/>
</dbReference>
<dbReference type="GO" id="GO:0007165">
    <property type="term" value="P:signal transduction"/>
    <property type="evidence" value="ECO:0007669"/>
    <property type="project" value="UniProtKB-KW"/>
</dbReference>
<evidence type="ECO:0000313" key="9">
    <source>
        <dbReference type="EMBL" id="RAX42147.1"/>
    </source>
</evidence>
<feature type="domain" description="HAMP" evidence="8">
    <location>
        <begin position="292"/>
        <end position="344"/>
    </location>
</feature>
<dbReference type="PROSITE" id="PS50885">
    <property type="entry name" value="HAMP"/>
    <property type="match status" value="2"/>
</dbReference>
<dbReference type="PRINTS" id="PR00260">
    <property type="entry name" value="CHEMTRNSDUCR"/>
</dbReference>
<keyword evidence="4" id="KW-0807">Transducer</keyword>
<comment type="caution">
    <text evidence="9">The sequence shown here is derived from an EMBL/GenBank/DDBJ whole genome shotgun (WGS) entry which is preliminary data.</text>
</comment>
<reference evidence="9 10" key="1">
    <citation type="submission" date="2018-06" db="EMBL/GenBank/DDBJ databases">
        <title>Whole Genome Sequence of an efficient microsymbiont, Rhizobium tropici.</title>
        <authorList>
            <person name="Srinivasan R."/>
            <person name="Singh H.V."/>
            <person name="Srivastava R."/>
            <person name="Kumari B."/>
            <person name="Radhakrishna A."/>
        </authorList>
    </citation>
    <scope>NUCLEOTIDE SEQUENCE [LARGE SCALE GENOMIC DNA]</scope>
    <source>
        <strain evidence="9 10">IGFRI Rhizo-19</strain>
    </source>
</reference>
<dbReference type="InterPro" id="IPR051310">
    <property type="entry name" value="MCP_chemotaxis"/>
</dbReference>
<evidence type="ECO:0000259" key="7">
    <source>
        <dbReference type="PROSITE" id="PS50111"/>
    </source>
</evidence>
<accession>A0A329YF19</accession>
<proteinExistence type="inferred from homology"/>
<dbReference type="InterPro" id="IPR007891">
    <property type="entry name" value="CHASE3"/>
</dbReference>
<dbReference type="PROSITE" id="PS51257">
    <property type="entry name" value="PROKAR_LIPOPROTEIN"/>
    <property type="match status" value="1"/>
</dbReference>
<name>A0A329YF19_RHITR</name>
<keyword evidence="6" id="KW-0812">Transmembrane</keyword>
<dbReference type="Pfam" id="PF00672">
    <property type="entry name" value="HAMP"/>
    <property type="match status" value="1"/>
</dbReference>
<dbReference type="CDD" id="cd11386">
    <property type="entry name" value="MCP_signal"/>
    <property type="match status" value="1"/>
</dbReference>
<keyword evidence="5" id="KW-0175">Coiled coil</keyword>
<dbReference type="PANTHER" id="PTHR43531:SF11">
    <property type="entry name" value="METHYL-ACCEPTING CHEMOTAXIS PROTEIN 3"/>
    <property type="match status" value="1"/>
</dbReference>
<dbReference type="GO" id="GO:0006935">
    <property type="term" value="P:chemotaxis"/>
    <property type="evidence" value="ECO:0007669"/>
    <property type="project" value="UniProtKB-KW"/>
</dbReference>
<keyword evidence="6" id="KW-0472">Membrane</keyword>
<protein>
    <submittedName>
        <fullName evidence="9">Methyl-accepting chemotaxis protein</fullName>
    </submittedName>
</protein>
<dbReference type="GO" id="GO:0004888">
    <property type="term" value="F:transmembrane signaling receptor activity"/>
    <property type="evidence" value="ECO:0007669"/>
    <property type="project" value="InterPro"/>
</dbReference>
<evidence type="ECO:0000256" key="4">
    <source>
        <dbReference type="PROSITE-ProRule" id="PRU00284"/>
    </source>
</evidence>
<evidence type="ECO:0000256" key="6">
    <source>
        <dbReference type="SAM" id="Phobius"/>
    </source>
</evidence>
<dbReference type="InterPro" id="IPR003660">
    <property type="entry name" value="HAMP_dom"/>
</dbReference>
<dbReference type="SMART" id="SM00283">
    <property type="entry name" value="MA"/>
    <property type="match status" value="1"/>
</dbReference>
<feature type="transmembrane region" description="Helical" evidence="6">
    <location>
        <begin position="189"/>
        <end position="210"/>
    </location>
</feature>
<keyword evidence="2" id="KW-0145">Chemotaxis</keyword>
<keyword evidence="6" id="KW-1133">Transmembrane helix</keyword>
<dbReference type="FunFam" id="1.10.287.950:FF:000001">
    <property type="entry name" value="Methyl-accepting chemotaxis sensory transducer"/>
    <property type="match status" value="1"/>
</dbReference>
<dbReference type="PROSITE" id="PS50111">
    <property type="entry name" value="CHEMOTAXIS_TRANSDUC_2"/>
    <property type="match status" value="1"/>
</dbReference>
<evidence type="ECO:0000256" key="3">
    <source>
        <dbReference type="ARBA" id="ARBA00029447"/>
    </source>
</evidence>
<evidence type="ECO:0000256" key="1">
    <source>
        <dbReference type="ARBA" id="ARBA00004370"/>
    </source>
</evidence>
<dbReference type="RefSeq" id="WP_112341163.1">
    <property type="nucleotide sequence ID" value="NZ_QMKK01000024.1"/>
</dbReference>
<dbReference type="AlphaFoldDB" id="A0A329YF19"/>
<dbReference type="SUPFAM" id="SSF158472">
    <property type="entry name" value="HAMP domain-like"/>
    <property type="match status" value="1"/>
</dbReference>
<dbReference type="Proteomes" id="UP000251205">
    <property type="component" value="Unassembled WGS sequence"/>
</dbReference>
<dbReference type="CDD" id="cd06225">
    <property type="entry name" value="HAMP"/>
    <property type="match status" value="1"/>
</dbReference>
<sequence>MFAKKLSLNGKLAITFTALIAIFACVSAFVYSKEEASAGAAAEQTKSQQLVSLIDDSLQAMLEQAVNLRGFLLLHSESTYGDIFNNRERMLKSIASAKQIAADSPDLLQAIDNMQKAADVYFHQLAEPQAKARKETEMPLDQIVKLGQNETKGQLDSFRDAAAKIKQAARAKASDLAAMQDDANGDLRMTLIVGGIFVSLAAAVLAWLLSRLIVRPIVGMTAAMGRLANGEHDVEVPAVGRGDEVGRMADAVLVFKQAGIEKLRLAGETERMRGDAERERQMNDEQKAREEGEIRFAMEALADGLSALSSGNVATRLRNSFAPQFDSVRNDFNNAVEKLEAALQSVGRNASAINAGADEIRSAADDLAQRTEQQAAAVEETAAALEQVTITVRDSAKRAEDVGHLVERARQGAERSGEVVRNAVSAMQQIEKSSGEISNIISVIDDIAFQTNLLALNAGVEAARAGEAGKGFAVVAQEVRELAQRSANAAKEIKALITTSSDQVNTGVSLVGETGKALQLIVSEVQEINRHVGAIVTATREQSTGLQEINTAVNNMDQGTQKNAAMVEEQTAASHALAREAAALNELLQQFRLGNSIQAAPAQPTLARPVAATARSKPAVSPARALGRTVAKAFAGKATAAAAAPQDDWEEF</sequence>
<dbReference type="SMART" id="SM00304">
    <property type="entry name" value="HAMP"/>
    <property type="match status" value="2"/>
</dbReference>
<dbReference type="EMBL" id="QMKK01000024">
    <property type="protein sequence ID" value="RAX42147.1"/>
    <property type="molecule type" value="Genomic_DNA"/>
</dbReference>
<dbReference type="PANTHER" id="PTHR43531">
    <property type="entry name" value="PROTEIN ICFG"/>
    <property type="match status" value="1"/>
</dbReference>
<evidence type="ECO:0000313" key="10">
    <source>
        <dbReference type="Proteomes" id="UP000251205"/>
    </source>
</evidence>
<comment type="similarity">
    <text evidence="3">Belongs to the methyl-accepting chemotaxis (MCP) protein family.</text>
</comment>